<sequence length="119" mass="13868">MIQIGELYSVYFPYPPGEVDEQGRVGKKRPALVIAVDAEKVIAVAVKITSKERNRSYSDRVKIEDWRQTGLRRESWAVVSSLLPLELDPDLNTELHKIGNLTNRDFQRVYRVFTQWHRL</sequence>
<dbReference type="SUPFAM" id="SSF50118">
    <property type="entry name" value="Cell growth inhibitor/plasmid maintenance toxic component"/>
    <property type="match status" value="1"/>
</dbReference>
<dbReference type="Gene3D" id="2.30.30.110">
    <property type="match status" value="1"/>
</dbReference>
<dbReference type="GO" id="GO:0003677">
    <property type="term" value="F:DNA binding"/>
    <property type="evidence" value="ECO:0007669"/>
    <property type="project" value="InterPro"/>
</dbReference>
<dbReference type="Proteomes" id="UP000004080">
    <property type="component" value="Unassembled WGS sequence"/>
</dbReference>
<gene>
    <name evidence="3" type="ORF">A374_17049</name>
</gene>
<evidence type="ECO:0000256" key="2">
    <source>
        <dbReference type="ARBA" id="ARBA00022649"/>
    </source>
</evidence>
<evidence type="ECO:0008006" key="5">
    <source>
        <dbReference type="Google" id="ProtNLM"/>
    </source>
</evidence>
<name>I8UB04_9BACL</name>
<evidence type="ECO:0000256" key="1">
    <source>
        <dbReference type="ARBA" id="ARBA00007521"/>
    </source>
</evidence>
<reference evidence="3 4" key="1">
    <citation type="journal article" date="2012" name="J. Bacteriol.">
        <title>Genome of Bacillus macauensis ZFHKF-1, a Long-Chain-Forming Bacterium.</title>
        <authorList>
            <person name="Cai L."/>
            <person name="Zhang T."/>
        </authorList>
    </citation>
    <scope>NUCLEOTIDE SEQUENCE [LARGE SCALE GENOMIC DNA]</scope>
    <source>
        <strain evidence="3 4">ZFHKF-1</strain>
    </source>
</reference>
<comment type="caution">
    <text evidence="3">The sequence shown here is derived from an EMBL/GenBank/DDBJ whole genome shotgun (WGS) entry which is preliminary data.</text>
</comment>
<dbReference type="AlphaFoldDB" id="I8UB04"/>
<dbReference type="InterPro" id="IPR011067">
    <property type="entry name" value="Plasmid_toxin/cell-grow_inhib"/>
</dbReference>
<keyword evidence="2" id="KW-1277">Toxin-antitoxin system</keyword>
<dbReference type="RefSeq" id="WP_007203481.1">
    <property type="nucleotide sequence ID" value="NZ_AKKV01000040.1"/>
</dbReference>
<comment type="similarity">
    <text evidence="1">Belongs to the PemK/MazF family.</text>
</comment>
<dbReference type="PATRIC" id="fig|1196324.3.peg.3482"/>
<keyword evidence="4" id="KW-1185">Reference proteome</keyword>
<organism evidence="3 4">
    <name type="scientific">Fictibacillus macauensis ZFHKF-1</name>
    <dbReference type="NCBI Taxonomy" id="1196324"/>
    <lineage>
        <taxon>Bacteria</taxon>
        <taxon>Bacillati</taxon>
        <taxon>Bacillota</taxon>
        <taxon>Bacilli</taxon>
        <taxon>Bacillales</taxon>
        <taxon>Fictibacillaceae</taxon>
        <taxon>Fictibacillus</taxon>
    </lineage>
</organism>
<evidence type="ECO:0000313" key="3">
    <source>
        <dbReference type="EMBL" id="EIT84110.1"/>
    </source>
</evidence>
<dbReference type="Pfam" id="PF02452">
    <property type="entry name" value="PemK_toxin"/>
    <property type="match status" value="1"/>
</dbReference>
<accession>I8UB04</accession>
<dbReference type="EMBL" id="AKKV01000040">
    <property type="protein sequence ID" value="EIT84110.1"/>
    <property type="molecule type" value="Genomic_DNA"/>
</dbReference>
<dbReference type="InterPro" id="IPR003477">
    <property type="entry name" value="PemK-like"/>
</dbReference>
<proteinExistence type="inferred from homology"/>
<protein>
    <recommendedName>
        <fullName evidence="5">Type II toxin-antitoxin system PemK/MazF family toxin</fullName>
    </recommendedName>
</protein>
<evidence type="ECO:0000313" key="4">
    <source>
        <dbReference type="Proteomes" id="UP000004080"/>
    </source>
</evidence>